<organism evidence="2 3">
    <name type="scientific">Talaromyces stipitatus (strain ATCC 10500 / CBS 375.48 / QM 6759 / NRRL 1006)</name>
    <name type="common">Penicillium stipitatum</name>
    <dbReference type="NCBI Taxonomy" id="441959"/>
    <lineage>
        <taxon>Eukaryota</taxon>
        <taxon>Fungi</taxon>
        <taxon>Dikarya</taxon>
        <taxon>Ascomycota</taxon>
        <taxon>Pezizomycotina</taxon>
        <taxon>Eurotiomycetes</taxon>
        <taxon>Eurotiomycetidae</taxon>
        <taxon>Eurotiales</taxon>
        <taxon>Trichocomaceae</taxon>
        <taxon>Talaromyces</taxon>
        <taxon>Talaromyces sect. Talaromyces</taxon>
    </lineage>
</organism>
<dbReference type="STRING" id="441959.B8MAJ4"/>
<dbReference type="Pfam" id="PF03417">
    <property type="entry name" value="AAT"/>
    <property type="match status" value="1"/>
</dbReference>
<keyword evidence="2" id="KW-0012">Acyltransferase</keyword>
<sequence length="344" mass="38198">MLEVHCSGTPYEIGHRHGSIAKEQVAGSLKFYQAYFLLKSQMDWATAKAHAAKFLPLLQKDWPHYEEEIRGIADGCGHTFEDILALNVRTEISMGLMADGCTAFYWHQGDVSIAAQNWDWEREQRENLITLYIQQNGRPNISQITEAGIIGKIGLNSTGVSVTLNAIRARGVDYNRLPTHMALRAVLDSSSREEAICILDKSGLAASCHILVSDQTGGTGLECSSVDVKHLELRECKVTHTNHFYVPHEKGVKEAVFLEDSLYRARRINELLESTTEEGKSLTVLAAEHILEDEGNFPGAINRASSDTSGAETLFSIVMDLESKTARVRWGRPTEAIEAFVLRP</sequence>
<dbReference type="GeneID" id="8105717"/>
<dbReference type="Gene3D" id="1.10.10.2120">
    <property type="match status" value="1"/>
</dbReference>
<dbReference type="HOGENOM" id="CLU_037787_1_0_1"/>
<dbReference type="InterPro" id="IPR047801">
    <property type="entry name" value="Peptidase_C45"/>
</dbReference>
<dbReference type="PANTHER" id="PTHR34180">
    <property type="entry name" value="PEPTIDASE C45"/>
    <property type="match status" value="1"/>
</dbReference>
<dbReference type="OrthoDB" id="189997at2759"/>
<dbReference type="AlphaFoldDB" id="B8MAJ4"/>
<dbReference type="PhylomeDB" id="B8MAJ4"/>
<evidence type="ECO:0000313" key="3">
    <source>
        <dbReference type="Proteomes" id="UP000001745"/>
    </source>
</evidence>
<dbReference type="InterPro" id="IPR047794">
    <property type="entry name" value="C45_proenzyme-like"/>
</dbReference>
<proteinExistence type="predicted"/>
<gene>
    <name evidence="2" type="ORF">TSTA_112520</name>
</gene>
<keyword evidence="3" id="KW-1185">Reference proteome</keyword>
<dbReference type="GO" id="GO:0016746">
    <property type="term" value="F:acyltransferase activity"/>
    <property type="evidence" value="ECO:0007669"/>
    <property type="project" value="UniProtKB-KW"/>
</dbReference>
<evidence type="ECO:0000259" key="1">
    <source>
        <dbReference type="Pfam" id="PF03417"/>
    </source>
</evidence>
<dbReference type="MEROPS" id="C45.001"/>
<keyword evidence="2" id="KW-0808">Transferase</keyword>
<dbReference type="PANTHER" id="PTHR34180:SF1">
    <property type="entry name" value="BETA-ALANYL-DOPAMINE_CARCININE HYDROLASE"/>
    <property type="match status" value="1"/>
</dbReference>
<dbReference type="InParanoid" id="B8MAJ4"/>
<name>B8MAJ4_TALSN</name>
<evidence type="ECO:0000313" key="2">
    <source>
        <dbReference type="EMBL" id="EED17418.1"/>
    </source>
</evidence>
<dbReference type="Gene3D" id="3.60.60.10">
    <property type="entry name" value="Penicillin V Acylase, Chain A"/>
    <property type="match status" value="1"/>
</dbReference>
<feature type="domain" description="Peptidase C45 hydrolase" evidence="1">
    <location>
        <begin position="106"/>
        <end position="334"/>
    </location>
</feature>
<dbReference type="InterPro" id="IPR005079">
    <property type="entry name" value="Peptidase_C45_hydrolase"/>
</dbReference>
<dbReference type="Proteomes" id="UP000001745">
    <property type="component" value="Unassembled WGS sequence"/>
</dbReference>
<dbReference type="NCBIfam" id="NF040521">
    <property type="entry name" value="C45_proenzyme"/>
    <property type="match status" value="1"/>
</dbReference>
<dbReference type="eggNOG" id="ENOG502RY9N">
    <property type="taxonomic scope" value="Eukaryota"/>
</dbReference>
<accession>B8MAJ4</accession>
<dbReference type="EMBL" id="EQ962655">
    <property type="protein sequence ID" value="EED17418.1"/>
    <property type="molecule type" value="Genomic_DNA"/>
</dbReference>
<dbReference type="OMA" id="QNWDWER"/>
<protein>
    <submittedName>
        <fullName evidence="2">Acyl-coenzyme A:6-aminopenicillanic-acid-acyltransferase 40 kDa form, putative</fullName>
    </submittedName>
</protein>
<dbReference type="VEuPathDB" id="FungiDB:TSTA_112520"/>
<dbReference type="RefSeq" id="XP_002481410.1">
    <property type="nucleotide sequence ID" value="XM_002481365.1"/>
</dbReference>
<reference evidence="3" key="1">
    <citation type="journal article" date="2015" name="Genome Announc.">
        <title>Genome sequence of the AIDS-associated pathogen Penicillium marneffei (ATCC18224) and its near taxonomic relative Talaromyces stipitatus (ATCC10500).</title>
        <authorList>
            <person name="Nierman W.C."/>
            <person name="Fedorova-Abrams N.D."/>
            <person name="Andrianopoulos A."/>
        </authorList>
    </citation>
    <scope>NUCLEOTIDE SEQUENCE [LARGE SCALE GENOMIC DNA]</scope>
    <source>
        <strain evidence="3">ATCC 10500 / CBS 375.48 / QM 6759 / NRRL 1006</strain>
    </source>
</reference>